<keyword evidence="1" id="KW-0812">Transmembrane</keyword>
<keyword evidence="1" id="KW-1133">Transmembrane helix</keyword>
<dbReference type="Proteomes" id="UP001221189">
    <property type="component" value="Unassembled WGS sequence"/>
</dbReference>
<feature type="transmembrane region" description="Helical" evidence="1">
    <location>
        <begin position="90"/>
        <end position="113"/>
    </location>
</feature>
<proteinExistence type="predicted"/>
<dbReference type="EMBL" id="JAQQXT010000013">
    <property type="protein sequence ID" value="MDC8773621.1"/>
    <property type="molecule type" value="Genomic_DNA"/>
</dbReference>
<organism evidence="2 3">
    <name type="scientific">Roseateles albus</name>
    <dbReference type="NCBI Taxonomy" id="2987525"/>
    <lineage>
        <taxon>Bacteria</taxon>
        <taxon>Pseudomonadati</taxon>
        <taxon>Pseudomonadota</taxon>
        <taxon>Betaproteobacteria</taxon>
        <taxon>Burkholderiales</taxon>
        <taxon>Sphaerotilaceae</taxon>
        <taxon>Roseateles</taxon>
    </lineage>
</organism>
<protein>
    <recommendedName>
        <fullName evidence="4">Histidine kinase</fullName>
    </recommendedName>
</protein>
<accession>A0ABT5KI51</accession>
<evidence type="ECO:0008006" key="4">
    <source>
        <dbReference type="Google" id="ProtNLM"/>
    </source>
</evidence>
<feature type="transmembrane region" description="Helical" evidence="1">
    <location>
        <begin position="51"/>
        <end position="70"/>
    </location>
</feature>
<keyword evidence="3" id="KW-1185">Reference proteome</keyword>
<comment type="caution">
    <text evidence="2">The sequence shown here is derived from an EMBL/GenBank/DDBJ whole genome shotgun (WGS) entry which is preliminary data.</text>
</comment>
<dbReference type="RefSeq" id="WP_273601794.1">
    <property type="nucleotide sequence ID" value="NZ_JAQQXT010000013.1"/>
</dbReference>
<evidence type="ECO:0000313" key="3">
    <source>
        <dbReference type="Proteomes" id="UP001221189"/>
    </source>
</evidence>
<evidence type="ECO:0000313" key="2">
    <source>
        <dbReference type="EMBL" id="MDC8773621.1"/>
    </source>
</evidence>
<feature type="transmembrane region" description="Helical" evidence="1">
    <location>
        <begin position="139"/>
        <end position="160"/>
    </location>
</feature>
<name>A0ABT5KI51_9BURK</name>
<evidence type="ECO:0000256" key="1">
    <source>
        <dbReference type="SAM" id="Phobius"/>
    </source>
</evidence>
<reference evidence="2 3" key="1">
    <citation type="submission" date="2022-10" db="EMBL/GenBank/DDBJ databases">
        <title>Paucibacter sp. hw1 Genome sequencing.</title>
        <authorList>
            <person name="Park S."/>
        </authorList>
    </citation>
    <scope>NUCLEOTIDE SEQUENCE [LARGE SCALE GENOMIC DNA]</scope>
    <source>
        <strain evidence="3">hw1</strain>
    </source>
</reference>
<sequence length="243" mass="26211">MSNVSLAMAHLLRSWRSLRGRELACALLVALYLGTESLGPMLDFAPVAQPWAPLVVATARLLFQALVFLLCWLPADRSESADPAVRTRRLVLAVGVGAGAAAVLSNLVFPLLLPWLLDPATLRLACSVCQAENPLPKSWVTVLGEALYVGLVGGLLVALAEMRARRRAKDLALQRLLAEQSRYAEAAMAARLRAKIAQVDPQQLFDSLLSIEQAYAQGQPQAPAQLDQLIARLRSAMSAGRQA</sequence>
<gene>
    <name evidence="2" type="ORF">PRZ03_18755</name>
</gene>
<keyword evidence="1" id="KW-0472">Membrane</keyword>